<dbReference type="FunFam" id="2.30.38.10:FF:000001">
    <property type="entry name" value="Non-ribosomal peptide synthetase PvdI"/>
    <property type="match status" value="2"/>
</dbReference>
<dbReference type="PROSITE" id="PS50075">
    <property type="entry name" value="CARRIER"/>
    <property type="match status" value="3"/>
</dbReference>
<dbReference type="Gene3D" id="2.30.38.10">
    <property type="entry name" value="Luciferase, Domain 3"/>
    <property type="match status" value="2"/>
</dbReference>
<dbReference type="SMART" id="SM00823">
    <property type="entry name" value="PKS_PP"/>
    <property type="match status" value="3"/>
</dbReference>
<dbReference type="InterPro" id="IPR045851">
    <property type="entry name" value="AMP-bd_C_sf"/>
</dbReference>
<dbReference type="NCBIfam" id="NF003417">
    <property type="entry name" value="PRK04813.1"/>
    <property type="match status" value="4"/>
</dbReference>
<dbReference type="OrthoDB" id="2378856at2"/>
<feature type="region of interest" description="Disordered" evidence="6">
    <location>
        <begin position="3669"/>
        <end position="3691"/>
    </location>
</feature>
<dbReference type="FunFam" id="1.10.1200.10:FF:000016">
    <property type="entry name" value="Non-ribosomal peptide synthase"/>
    <property type="match status" value="2"/>
</dbReference>
<dbReference type="Gene3D" id="3.40.50.12780">
    <property type="entry name" value="N-terminal domain of ligase-like"/>
    <property type="match status" value="1"/>
</dbReference>
<reference evidence="8 9" key="1">
    <citation type="submission" date="2018-11" db="EMBL/GenBank/DDBJ databases">
        <title>Sequencing the genomes of 1000 actinobacteria strains.</title>
        <authorList>
            <person name="Klenk H.-P."/>
        </authorList>
    </citation>
    <scope>NUCLEOTIDE SEQUENCE [LARGE SCALE GENOMIC DNA]</scope>
    <source>
        <strain evidence="8 9">DSM 44231</strain>
    </source>
</reference>
<dbReference type="InterPro" id="IPR001242">
    <property type="entry name" value="Condensation_dom"/>
</dbReference>
<feature type="region of interest" description="Disordered" evidence="6">
    <location>
        <begin position="2347"/>
        <end position="2367"/>
    </location>
</feature>
<dbReference type="Pfam" id="PF00550">
    <property type="entry name" value="PP-binding"/>
    <property type="match status" value="3"/>
</dbReference>
<dbReference type="GO" id="GO:0044550">
    <property type="term" value="P:secondary metabolite biosynthetic process"/>
    <property type="evidence" value="ECO:0007669"/>
    <property type="project" value="TreeGrafter"/>
</dbReference>
<dbReference type="EMBL" id="RJKM01000001">
    <property type="protein sequence ID" value="ROP35987.1"/>
    <property type="molecule type" value="Genomic_DNA"/>
</dbReference>
<comment type="cofactor">
    <cofactor evidence="1">
        <name>pantetheine 4'-phosphate</name>
        <dbReference type="ChEBI" id="CHEBI:47942"/>
    </cofactor>
</comment>
<dbReference type="SUPFAM" id="SSF52777">
    <property type="entry name" value="CoA-dependent acyltransferases"/>
    <property type="match status" value="8"/>
</dbReference>
<dbReference type="InterPro" id="IPR025110">
    <property type="entry name" value="AMP-bd_C"/>
</dbReference>
<feature type="compositionally biased region" description="Acidic residues" evidence="6">
    <location>
        <begin position="3670"/>
        <end position="3691"/>
    </location>
</feature>
<dbReference type="FunFam" id="3.30.300.30:FF:000010">
    <property type="entry name" value="Enterobactin synthetase component F"/>
    <property type="match status" value="3"/>
</dbReference>
<name>A0A3N1H0G1_9PSEU</name>
<accession>A0A3N1H0G1</accession>
<dbReference type="CDD" id="cd12117">
    <property type="entry name" value="A_NRPS_Srf_like"/>
    <property type="match status" value="1"/>
</dbReference>
<dbReference type="Pfam" id="PF13193">
    <property type="entry name" value="AMP-binding_C"/>
    <property type="match status" value="3"/>
</dbReference>
<dbReference type="GO" id="GO:0017000">
    <property type="term" value="P:antibiotic biosynthetic process"/>
    <property type="evidence" value="ECO:0007669"/>
    <property type="project" value="UniProtKB-KW"/>
</dbReference>
<feature type="domain" description="Carrier" evidence="7">
    <location>
        <begin position="3104"/>
        <end position="3178"/>
    </location>
</feature>
<dbReference type="Gene3D" id="3.40.50.980">
    <property type="match status" value="4"/>
</dbReference>
<dbReference type="InterPro" id="IPR000873">
    <property type="entry name" value="AMP-dep_synth/lig_dom"/>
</dbReference>
<dbReference type="NCBIfam" id="TIGR01720">
    <property type="entry name" value="NRPS-para261"/>
    <property type="match status" value="1"/>
</dbReference>
<dbReference type="NCBIfam" id="TIGR01733">
    <property type="entry name" value="AA-adenyl-dom"/>
    <property type="match status" value="3"/>
</dbReference>
<keyword evidence="9" id="KW-1185">Reference proteome</keyword>
<dbReference type="InterPro" id="IPR020845">
    <property type="entry name" value="AMP-binding_CS"/>
</dbReference>
<dbReference type="InterPro" id="IPR010071">
    <property type="entry name" value="AA_adenyl_dom"/>
</dbReference>
<evidence type="ECO:0000256" key="4">
    <source>
        <dbReference type="ARBA" id="ARBA00022737"/>
    </source>
</evidence>
<dbReference type="GO" id="GO:0003824">
    <property type="term" value="F:catalytic activity"/>
    <property type="evidence" value="ECO:0007669"/>
    <property type="project" value="InterPro"/>
</dbReference>
<feature type="domain" description="Carrier" evidence="7">
    <location>
        <begin position="2049"/>
        <end position="2124"/>
    </location>
</feature>
<dbReference type="InterPro" id="IPR023213">
    <property type="entry name" value="CAT-like_dom_sf"/>
</dbReference>
<dbReference type="Gene3D" id="3.30.559.30">
    <property type="entry name" value="Nonribosomal peptide synthetase, condensation domain"/>
    <property type="match status" value="4"/>
</dbReference>
<dbReference type="CDD" id="cd19540">
    <property type="entry name" value="LCL_NRPS-like"/>
    <property type="match status" value="2"/>
</dbReference>
<keyword evidence="5" id="KW-0045">Antibiotic biosynthesis</keyword>
<dbReference type="Pfam" id="PF00501">
    <property type="entry name" value="AMP-binding"/>
    <property type="match status" value="3"/>
</dbReference>
<evidence type="ECO:0000256" key="5">
    <source>
        <dbReference type="ARBA" id="ARBA00023194"/>
    </source>
</evidence>
<dbReference type="GO" id="GO:0031177">
    <property type="term" value="F:phosphopantetheine binding"/>
    <property type="evidence" value="ECO:0007669"/>
    <property type="project" value="InterPro"/>
</dbReference>
<evidence type="ECO:0000313" key="9">
    <source>
        <dbReference type="Proteomes" id="UP000268727"/>
    </source>
</evidence>
<feature type="compositionally biased region" description="Basic and acidic residues" evidence="6">
    <location>
        <begin position="2350"/>
        <end position="2361"/>
    </location>
</feature>
<dbReference type="GO" id="GO:0005829">
    <property type="term" value="C:cytosol"/>
    <property type="evidence" value="ECO:0007669"/>
    <property type="project" value="TreeGrafter"/>
</dbReference>
<feature type="domain" description="Carrier" evidence="7">
    <location>
        <begin position="996"/>
        <end position="1071"/>
    </location>
</feature>
<dbReference type="InterPro" id="IPR042099">
    <property type="entry name" value="ANL_N_sf"/>
</dbReference>
<dbReference type="GO" id="GO:0008610">
    <property type="term" value="P:lipid biosynthetic process"/>
    <property type="evidence" value="ECO:0007669"/>
    <property type="project" value="UniProtKB-ARBA"/>
</dbReference>
<sequence>MSEDRRRWPLSPGQLGIWYGQRLNPDNVFVMSEYLEIHGAVDVALFEEALRRTVLEAETVQVRFAEDADGVWQFLAPDPHLHYFDHTDRADPVGDAVAWMDDDLYRPMDLERGPLSVDALFKVDTDRYLYYQRNHHVIADGVSGRIFTDRLATVYSALVAGEEVPPGAFATLQQYLDDDAAYRASDTYRRDQEHWRTRLADRPAPVGLTSGTAPASARPARATAHVDPALMDRMKELTRANASTWPMALTAATAVYLHLVTGARTTPVGFPVMARKSKLLRDTPGMVSNILALFVDLGPESTFVDVLRRTTLEARTTLKHQRYRQEDVLRDLGLVRGAGQLANVVVNIMPFDYNVTFGGHPVTAHNLSNGVIDDVEITAYDRSDGNPVRIDLDGNEFLYAEDEVAGHLDRLLRLLDRLLAQPDAPLATFDLLDAAEREQALDGWNRTDAPLADADGVVRRVQDHARRTPHAVAVVDDEGPTTYAELAGRAGALTRRLWDAGVGRGDVVALPTAPGRDFVVSVLAVFGAGAAYVPVDSDAPLARGRALLADSGARLVLASPTVASYAAELVAPAADPDQGQGLSTPVPATPTSALGPENRSVADLSAVAVRRAGLLVVPDEIADEWPEPVGAGDDLAYVLFTSGSTGKPKGAMVTHRGMVNHLLAKVEDCALSEVDTVVQNAPLTFDISIWQMLAPLVAGGTARVVARDLAADPRALFDRTDAERVAVLEVVPSLLRAALDLWDADGGRPALAELRLLVATGEALPADLCARWLDAFPGIPLMNAYGPTECADDVTHAFITSHDDVADGVPIGSALRNTRLYVLDDRLRPVPVGTPGELYVGGEGVGRGYLGDPGRTGVVFVPDPFTPRPGRRMYRTGDYVVRRADGSLVFLERRDHQVKVRGHRIELGEVEAVLSGGADAVAVVVREDRPGDKRLVAYVTPADVDTAALRATAEARLPGYMVPSAFVGLAALPLTPNGKLDRHALPAPDTGATGRAPRTPLEELLVAVFADVLGVERVGVDEGFFDLGGHSLLATRLISKVRAALGVELSLRSVFDHPTPAGLALVVDGAAVARSRPVARPRPDLVPLSSAQRRLWFLHGLDETGGTYNVPLPLRLTGPLDRAALLSALGDVVTRHEPLRTRYPEIGGEPVQQVLDVAEALRLLPEHVETAAVADPAREMTAATGHRFDLAHGLPWRLWLFETAPDEHVLLLVVHHIAADGWSLAPLLRDLGAAYRARHAGAAPEFAPLPLQYADYALWQQDALGDEDDPDGAFSRQVRFWRDRLAGLPEVLELPADRPRPDVPSHRGARVPLTVDGEVYGRLAEIARDTRTSVFMVLHAAVAALLTRLGAGTDIPLGTAVAGRSDEVLDDLVGFFVNTLVLRTDTSGDPSFKELLERVRQTDLAALAHQDVPFERLVEELNPRRSLARHPLFQVMLVLQNTPDPDVGLPGLDVAVADLRTAVAKFDLWFDLYETRDDSGAVTGVAGALEYALDLFDEATARRLVTRLGTLLAAVAADPATSLGRLDLLTAEERHAELVTWNDTARHVDATSLAALFEARAAATPDALAVVSDTGSFTYRQLDAEADRWAHRLAAAGVDTETPVALLVDRSPALVVLVLAVLKAGGYYVPLHESYPVERLDFVLADLGAPVLVTDRPELPAGLTAPAHVVRTDEQPPAAGPLGRATHPDQLAYVMHTSGSTGVPKGVAVTHANVVELATDRLFTTPAHARVLLHSSHAFDAATYELWAPLLSGGTLVVAPPGVLDIATLGRVVAEHRVTALWLTAGLFRLVAEEAPTCLAGVREVWTGGDVVPAGAVARVRAHCPDLTVVDGYGPTETTTFATRFALRPGDPDPEAMPIGLPMDNTRVHVLDADLGLTPPGAVGELYVAGTGLARGYLGRAGLTAERFVPDPYGPPGGRMYRTGDLVRRRPDGRLAFHGRADDQVKLRGFRIEPGEVEAVLARHPDVAHAVVAVRADHRGERRLVAYVVPGAGATADQAALRAHVADALPAYMVPSVVVELESLPLNGNGKVDRHALPAPATAATAPSRAAHGVEQVLCGLFADVLGVASVGVDDGFFDLGGHSLLAMRLISRVRAVLGVEAPIRAVFEHPTPAGLALALHDAAPARDRVTPRPRPDVVPLSAAQQRLWFLDRLDEAGGMYSVPLAVRLTGALDDTALLTAVTDVVVRHEVLRTVFPEVDGAPRQAVLDPAAAAALLSAATRRVDTTEDALTAELADAVRHKFALADDLPVAVRLYRLAADHHVLLLLLHHVAADGWSLAPLLRDLGVAYRARHAGVAPEFAPLPVQYADYTLWQHDVLGSDDDERSALRAQLDHWRARLAGLPDAVDLPTDRPRPGRPENEGGSVPLRLDASVHARVARLAAAHGASPFMVLHAALAALLTRLGAGVDIPVGTPVAGRRDEALDDLVGFFVNTLVLRVDTSGEPAFGELLDRVRDADLAAFANQDVPFDRLVEELAPRRSLARHPLFQVLLVLQNNADPDLDLPGVTPEVVDLPAGPAKFDLSFTLAERHSDGEPAGLHGELEYSRDVFDEDTALRVATWFARVLDQATAEPSRRVGELDLLAPGEADHLARGAAGPVGPVPDRTAFAAFERFAAAHGDRPALVAGDVRLTAAEVERRANRLAHSLLRKGTAVGDVVAVVLPRSVDTVVALLAVLKAGAVYLPLDPDHPAERRRATLADARPVLVVDGSVAAHTLPDVPDTAPADADRTRPLTARDAAYVIYTSGSTGRPKGVVVEHGSLANLLHHHEEHVFTPLTRRLGRDRLRSALTAPVAFDASWDPVLWLFAGHELHVIGDDARRDPAALVAHLRRERIDVVETTPSYVEHLVAHGLLDGDERFPSVVLLGGEAVPAHLWEALRGTPGLVALNFYGPTESTVDSMIADLADHPTPVIGTPVLNSRAHVLDAWLRPVPVGVPGELYLSGPNVARGYLDRPALTAHRFVADPFTGGGARMYRTGDLARRLPDGHVEFLGRVDNQVKVRGFRVEPGEVEAALRRHDGVDACAVLLRPDHGGTPRLVAYVTATPGGQLDTAALRSALRAELPDYMVPSAVVVLDALPLSRNGKLDHAELPAPAAPEPAPRTGGTRTAREEALCAVFADVLGLPDVGVDDSFFDLGGDSIGSIQLVSRARRAGLVFTPRDVFERKTPAELALVAVEPADARLVADPTGSGPAVLTPVVRWFLDSGGTLDGFNQAQLVAVPAELGLDRLLGALDALLDHHDALRSRLARDDEGEWVYEIADPGAVRAADVTSRVDVTGLDDTARAAAVRAEADTAWRDLDPARGRLVRAVWFDAGPAHPGDLLLVVHHLAVDGVSWRILLPDLAQAWHALAAGRDPVLEPVWTSWRRWSHLLHDAAHDPARADQLPYWTTVLDGPDPLLGARPLDPARDTVGTARTSEVALTVEETAPLLTEVPAAFHAGVDDVLLTALALAVGRWRERRGRGAETSVLLQVEGHGREDVVPDVELSRTVGWFTSVHPVRLDPGRVPWPELLAGGPAAGTALKRVKEQLRELPEKGVGYGLLRHLNADTAGKLAGLGAPQVAFNYLGRVDTAAPGGDRLWLPAPGFTAPVGHDDLPFVHAIEVTAVTEDTADGPRLAATLAWPADLLADTEADDLGAAWRQALRGLVEHVRGAAAGGLTPSDVDLVPLSQDELDLLADDEDDEDDESEDLDR</sequence>
<evidence type="ECO:0000313" key="8">
    <source>
        <dbReference type="EMBL" id="ROP35987.1"/>
    </source>
</evidence>
<evidence type="ECO:0000256" key="6">
    <source>
        <dbReference type="SAM" id="MobiDB-lite"/>
    </source>
</evidence>
<dbReference type="InterPro" id="IPR009081">
    <property type="entry name" value="PP-bd_ACP"/>
</dbReference>
<dbReference type="PANTHER" id="PTHR45527:SF1">
    <property type="entry name" value="FATTY ACID SYNTHASE"/>
    <property type="match status" value="1"/>
</dbReference>
<keyword evidence="2" id="KW-0596">Phosphopantetheine</keyword>
<dbReference type="Gene3D" id="3.30.559.10">
    <property type="entry name" value="Chloramphenicol acetyltransferase-like domain"/>
    <property type="match status" value="4"/>
</dbReference>
<comment type="caution">
    <text evidence="8">The sequence shown here is derived from an EMBL/GenBank/DDBJ whole genome shotgun (WGS) entry which is preliminary data.</text>
</comment>
<evidence type="ECO:0000256" key="2">
    <source>
        <dbReference type="ARBA" id="ARBA00022450"/>
    </source>
</evidence>
<organism evidence="8 9">
    <name type="scientific">Saccharothrix texasensis</name>
    <dbReference type="NCBI Taxonomy" id="103734"/>
    <lineage>
        <taxon>Bacteria</taxon>
        <taxon>Bacillati</taxon>
        <taxon>Actinomycetota</taxon>
        <taxon>Actinomycetes</taxon>
        <taxon>Pseudonocardiales</taxon>
        <taxon>Pseudonocardiaceae</taxon>
        <taxon>Saccharothrix</taxon>
    </lineage>
</organism>
<dbReference type="PROSITE" id="PS00455">
    <property type="entry name" value="AMP_BINDING"/>
    <property type="match status" value="3"/>
</dbReference>
<proteinExistence type="predicted"/>
<evidence type="ECO:0000256" key="3">
    <source>
        <dbReference type="ARBA" id="ARBA00022553"/>
    </source>
</evidence>
<dbReference type="CDD" id="cd05930">
    <property type="entry name" value="A_NRPS"/>
    <property type="match status" value="2"/>
</dbReference>
<dbReference type="GO" id="GO:0072330">
    <property type="term" value="P:monocarboxylic acid biosynthetic process"/>
    <property type="evidence" value="ECO:0007669"/>
    <property type="project" value="UniProtKB-ARBA"/>
</dbReference>
<dbReference type="RefSeq" id="WP_123742042.1">
    <property type="nucleotide sequence ID" value="NZ_RJKM01000001.1"/>
</dbReference>
<keyword evidence="3" id="KW-0597">Phosphoprotein</keyword>
<gene>
    <name evidence="8" type="ORF">EDD40_1246</name>
</gene>
<dbReference type="SUPFAM" id="SSF56801">
    <property type="entry name" value="Acetyl-CoA synthetase-like"/>
    <property type="match status" value="3"/>
</dbReference>
<dbReference type="Gene3D" id="3.30.300.30">
    <property type="match status" value="3"/>
</dbReference>
<dbReference type="InterPro" id="IPR036736">
    <property type="entry name" value="ACP-like_sf"/>
</dbReference>
<dbReference type="SUPFAM" id="SSF47336">
    <property type="entry name" value="ACP-like"/>
    <property type="match status" value="3"/>
</dbReference>
<dbReference type="Gene3D" id="1.10.1200.10">
    <property type="entry name" value="ACP-like"/>
    <property type="match status" value="3"/>
</dbReference>
<evidence type="ECO:0000259" key="7">
    <source>
        <dbReference type="PROSITE" id="PS50075"/>
    </source>
</evidence>
<dbReference type="InterPro" id="IPR020806">
    <property type="entry name" value="PKS_PP-bd"/>
</dbReference>
<dbReference type="PROSITE" id="PS00012">
    <property type="entry name" value="PHOSPHOPANTETHEINE"/>
    <property type="match status" value="3"/>
</dbReference>
<dbReference type="InterPro" id="IPR010060">
    <property type="entry name" value="NRPS_synth"/>
</dbReference>
<dbReference type="InterPro" id="IPR006162">
    <property type="entry name" value="Ppantetheine_attach_site"/>
</dbReference>
<protein>
    <submittedName>
        <fullName evidence="8">Non-ribosomal peptide synthase protein (TIGR01720 family)/amino acid adenylation domain-containing protein</fullName>
    </submittedName>
</protein>
<dbReference type="Proteomes" id="UP000268727">
    <property type="component" value="Unassembled WGS sequence"/>
</dbReference>
<keyword evidence="4" id="KW-0677">Repeat</keyword>
<dbReference type="Pfam" id="PF00668">
    <property type="entry name" value="Condensation"/>
    <property type="match status" value="4"/>
</dbReference>
<dbReference type="PANTHER" id="PTHR45527">
    <property type="entry name" value="NONRIBOSOMAL PEPTIDE SYNTHETASE"/>
    <property type="match status" value="1"/>
</dbReference>
<dbReference type="GO" id="GO:0043041">
    <property type="term" value="P:amino acid activation for nonribosomal peptide biosynthetic process"/>
    <property type="evidence" value="ECO:0007669"/>
    <property type="project" value="TreeGrafter"/>
</dbReference>
<evidence type="ECO:0000256" key="1">
    <source>
        <dbReference type="ARBA" id="ARBA00001957"/>
    </source>
</evidence>